<evidence type="ECO:0000256" key="5">
    <source>
        <dbReference type="SAM" id="Phobius"/>
    </source>
</evidence>
<dbReference type="InterPro" id="IPR000424">
    <property type="entry name" value="Primosome_PriB/ssb"/>
</dbReference>
<keyword evidence="5" id="KW-1133">Transmembrane helix</keyword>
<dbReference type="PANTHER" id="PTHR10302">
    <property type="entry name" value="SINGLE-STRANDED DNA-BINDING PROTEIN"/>
    <property type="match status" value="1"/>
</dbReference>
<dbReference type="Gene3D" id="2.40.50.140">
    <property type="entry name" value="Nucleic acid-binding proteins"/>
    <property type="match status" value="1"/>
</dbReference>
<evidence type="ECO:0000256" key="4">
    <source>
        <dbReference type="SAM" id="MobiDB-lite"/>
    </source>
</evidence>
<keyword evidence="5" id="KW-0812">Transmembrane</keyword>
<dbReference type="OrthoDB" id="9809878at2"/>
<dbReference type="InterPro" id="IPR011344">
    <property type="entry name" value="ssDNA-bd"/>
</dbReference>
<gene>
    <name evidence="6" type="ORF">CLV60_1163</name>
</gene>
<proteinExistence type="inferred from homology"/>
<evidence type="ECO:0000313" key="6">
    <source>
        <dbReference type="EMBL" id="PSL23448.1"/>
    </source>
</evidence>
<dbReference type="NCBIfam" id="TIGR00621">
    <property type="entry name" value="ssb"/>
    <property type="match status" value="1"/>
</dbReference>
<dbReference type="GO" id="GO:0003697">
    <property type="term" value="F:single-stranded DNA binding"/>
    <property type="evidence" value="ECO:0007669"/>
    <property type="project" value="UniProtKB-UniRule"/>
</dbReference>
<feature type="transmembrane region" description="Helical" evidence="5">
    <location>
        <begin position="151"/>
        <end position="169"/>
    </location>
</feature>
<evidence type="ECO:0000313" key="7">
    <source>
        <dbReference type="Proteomes" id="UP000241964"/>
    </source>
</evidence>
<feature type="region of interest" description="Disordered" evidence="4">
    <location>
        <begin position="116"/>
        <end position="135"/>
    </location>
</feature>
<keyword evidence="5" id="KW-0472">Membrane</keyword>
<dbReference type="InterPro" id="IPR012340">
    <property type="entry name" value="NA-bd_OB-fold"/>
</dbReference>
<dbReference type="Pfam" id="PF00436">
    <property type="entry name" value="SSB"/>
    <property type="match status" value="1"/>
</dbReference>
<keyword evidence="1 2" id="KW-0238">DNA-binding</keyword>
<feature type="compositionally biased region" description="Polar residues" evidence="4">
    <location>
        <begin position="123"/>
        <end position="135"/>
    </location>
</feature>
<dbReference type="EMBL" id="PYAS01000016">
    <property type="protein sequence ID" value="PSL23448.1"/>
    <property type="molecule type" value="Genomic_DNA"/>
</dbReference>
<dbReference type="SUPFAM" id="SSF50249">
    <property type="entry name" value="Nucleic acid-binding proteins"/>
    <property type="match status" value="1"/>
</dbReference>
<evidence type="ECO:0000256" key="3">
    <source>
        <dbReference type="RuleBase" id="RU000524"/>
    </source>
</evidence>
<keyword evidence="7" id="KW-1185">Reference proteome</keyword>
<dbReference type="PANTHER" id="PTHR10302:SF27">
    <property type="entry name" value="SINGLE-STRANDED DNA-BINDING PROTEIN"/>
    <property type="match status" value="1"/>
</dbReference>
<dbReference type="Proteomes" id="UP000241964">
    <property type="component" value="Unassembled WGS sequence"/>
</dbReference>
<dbReference type="AlphaFoldDB" id="A0A2P8FP05"/>
<comment type="caution">
    <text evidence="2">Lacks conserved residue(s) required for the propagation of feature annotation.</text>
</comment>
<comment type="caution">
    <text evidence="6">The sequence shown here is derived from an EMBL/GenBank/DDBJ whole genome shotgun (WGS) entry which is preliminary data.</text>
</comment>
<evidence type="ECO:0000256" key="2">
    <source>
        <dbReference type="HAMAP-Rule" id="MF_00984"/>
    </source>
</evidence>
<sequence length="170" mass="18338">MSSVNKVIIVGNVGKDPEIRTAQSGSRFASFSIATSESWKDKATGERKSKTEWHNIAITNDALVGIVERYVKKGSKVYIEGQLQTRKWTDNNGVDKYTTEVVLKPYNGEIVLLDGKPDGQSGNGTEYAQASNGSSYSTGGSFANDLDDEIPFAWVSALIVPITMILGAVA</sequence>
<dbReference type="PROSITE" id="PS50935">
    <property type="entry name" value="SSB"/>
    <property type="match status" value="1"/>
</dbReference>
<dbReference type="GO" id="GO:0009295">
    <property type="term" value="C:nucleoid"/>
    <property type="evidence" value="ECO:0007669"/>
    <property type="project" value="TreeGrafter"/>
</dbReference>
<organism evidence="6 7">
    <name type="scientific">Dyadobacter jiangsuensis</name>
    <dbReference type="NCBI Taxonomy" id="1591085"/>
    <lineage>
        <taxon>Bacteria</taxon>
        <taxon>Pseudomonadati</taxon>
        <taxon>Bacteroidota</taxon>
        <taxon>Cytophagia</taxon>
        <taxon>Cytophagales</taxon>
        <taxon>Spirosomataceae</taxon>
        <taxon>Dyadobacter</taxon>
    </lineage>
</organism>
<dbReference type="CDD" id="cd04496">
    <property type="entry name" value="SSB_OBF"/>
    <property type="match status" value="1"/>
</dbReference>
<dbReference type="HAMAP" id="MF_00984">
    <property type="entry name" value="SSB"/>
    <property type="match status" value="1"/>
</dbReference>
<reference evidence="6 7" key="1">
    <citation type="submission" date="2018-03" db="EMBL/GenBank/DDBJ databases">
        <title>Genomic Encyclopedia of Archaeal and Bacterial Type Strains, Phase II (KMG-II): from individual species to whole genera.</title>
        <authorList>
            <person name="Goeker M."/>
        </authorList>
    </citation>
    <scope>NUCLEOTIDE SEQUENCE [LARGE SCALE GENOMIC DNA]</scope>
    <source>
        <strain evidence="6 7">DSM 29057</strain>
    </source>
</reference>
<name>A0A2P8FP05_9BACT</name>
<dbReference type="GO" id="GO:0006260">
    <property type="term" value="P:DNA replication"/>
    <property type="evidence" value="ECO:0007669"/>
    <property type="project" value="InterPro"/>
</dbReference>
<evidence type="ECO:0000256" key="1">
    <source>
        <dbReference type="ARBA" id="ARBA00023125"/>
    </source>
</evidence>
<protein>
    <recommendedName>
        <fullName evidence="2 3">Single-stranded DNA-binding protein</fullName>
        <shortName evidence="2">SSB</shortName>
    </recommendedName>
</protein>
<comment type="subunit">
    <text evidence="2">Homotetramer.</text>
</comment>
<dbReference type="RefSeq" id="WP_106598575.1">
    <property type="nucleotide sequence ID" value="NZ_PYAS01000016.1"/>
</dbReference>
<accession>A0A2P8FP05</accession>